<evidence type="ECO:0000256" key="1">
    <source>
        <dbReference type="ARBA" id="ARBA00022723"/>
    </source>
</evidence>
<evidence type="ECO:0000256" key="5">
    <source>
        <dbReference type="ARBA" id="ARBA00023163"/>
    </source>
</evidence>
<protein>
    <submittedName>
        <fullName evidence="7">Uncharacterized protein</fullName>
    </submittedName>
</protein>
<keyword evidence="2" id="KW-0862">Zinc</keyword>
<evidence type="ECO:0000256" key="4">
    <source>
        <dbReference type="ARBA" id="ARBA00023125"/>
    </source>
</evidence>
<dbReference type="OrthoDB" id="3172332at2759"/>
<dbReference type="InterPro" id="IPR021858">
    <property type="entry name" value="Fun_TF"/>
</dbReference>
<keyword evidence="4" id="KW-0238">DNA-binding</keyword>
<keyword evidence="6" id="KW-0539">Nucleus</keyword>
<dbReference type="Proteomes" id="UP000758155">
    <property type="component" value="Unassembled WGS sequence"/>
</dbReference>
<dbReference type="EMBL" id="SWKV01000019">
    <property type="protein sequence ID" value="KAF3041668.1"/>
    <property type="molecule type" value="Genomic_DNA"/>
</dbReference>
<evidence type="ECO:0000313" key="8">
    <source>
        <dbReference type="Proteomes" id="UP000758155"/>
    </source>
</evidence>
<evidence type="ECO:0000256" key="6">
    <source>
        <dbReference type="ARBA" id="ARBA00023242"/>
    </source>
</evidence>
<gene>
    <name evidence="7" type="ORF">E8E12_002817</name>
</gene>
<dbReference type="PANTHER" id="PTHR36206:SF12">
    <property type="entry name" value="ASPERCRYPTIN BIOSYNTHESIS CLUSTER-SPECIFIC TRANSCRIPTION REGULATOR ATNN-RELATED"/>
    <property type="match status" value="1"/>
</dbReference>
<evidence type="ECO:0000256" key="2">
    <source>
        <dbReference type="ARBA" id="ARBA00022833"/>
    </source>
</evidence>
<organism evidence="7 8">
    <name type="scientific">Didymella heteroderae</name>
    <dbReference type="NCBI Taxonomy" id="1769908"/>
    <lineage>
        <taxon>Eukaryota</taxon>
        <taxon>Fungi</taxon>
        <taxon>Dikarya</taxon>
        <taxon>Ascomycota</taxon>
        <taxon>Pezizomycotina</taxon>
        <taxon>Dothideomycetes</taxon>
        <taxon>Pleosporomycetidae</taxon>
        <taxon>Pleosporales</taxon>
        <taxon>Pleosporineae</taxon>
        <taxon>Didymellaceae</taxon>
        <taxon>Didymella</taxon>
    </lineage>
</organism>
<comment type="caution">
    <text evidence="7">The sequence shown here is derived from an EMBL/GenBank/DDBJ whole genome shotgun (WGS) entry which is preliminary data.</text>
</comment>
<reference evidence="7" key="1">
    <citation type="submission" date="2019-04" db="EMBL/GenBank/DDBJ databases">
        <title>Sequencing of skin fungus with MAO and IRED activity.</title>
        <authorList>
            <person name="Marsaioli A.J."/>
            <person name="Bonatto J.M.C."/>
            <person name="Reis Junior O."/>
        </authorList>
    </citation>
    <scope>NUCLEOTIDE SEQUENCE</scope>
    <source>
        <strain evidence="7">28M1</strain>
    </source>
</reference>
<evidence type="ECO:0000313" key="7">
    <source>
        <dbReference type="EMBL" id="KAF3041668.1"/>
    </source>
</evidence>
<sequence>MASTMCCNPAPTPRLCVSSEEQSYLEWFIHGTAAAPPRIFNSSFWDPAILQATAQEPMVLQALLTLSAAHKRHVLDPVNRAREGLPPDALEVFLLKHYGNAVKGLQNYLNGETNIPKAKWSAAAIMCSLLVLIELMRGRFEVACVHLESGAYIARQIAEEPGQLGVSRQITQFFIRLRDQTIIFRHRVPEQRPYSARLAATPVFNLRFSSPTEAAHYLDDLIEQVAYLAQRSKQMSRIAPEFRVSVIMHQDTCRYLLSCFESWYNAFNSTLAEQRLSISPGDLLAYEALLQRYKISVDIGEKCLGPSKAADDFQLDQMTVKDTIVPLDSMGSRSPMITDQKQRM</sequence>
<proteinExistence type="predicted"/>
<dbReference type="AlphaFoldDB" id="A0A9P4WTN9"/>
<keyword evidence="3" id="KW-0805">Transcription regulation</keyword>
<dbReference type="PANTHER" id="PTHR36206">
    <property type="entry name" value="ASPERCRYPTIN BIOSYNTHESIS CLUSTER-SPECIFIC TRANSCRIPTION REGULATOR ATNN-RELATED"/>
    <property type="match status" value="1"/>
</dbReference>
<evidence type="ECO:0000256" key="3">
    <source>
        <dbReference type="ARBA" id="ARBA00023015"/>
    </source>
</evidence>
<keyword evidence="8" id="KW-1185">Reference proteome</keyword>
<dbReference type="InterPro" id="IPR052360">
    <property type="entry name" value="Transcr_Regulatory_Proteins"/>
</dbReference>
<dbReference type="Pfam" id="PF11951">
    <property type="entry name" value="Fungal_trans_2"/>
    <property type="match status" value="1"/>
</dbReference>
<dbReference type="GO" id="GO:0046872">
    <property type="term" value="F:metal ion binding"/>
    <property type="evidence" value="ECO:0007669"/>
    <property type="project" value="UniProtKB-KW"/>
</dbReference>
<name>A0A9P4WTN9_9PLEO</name>
<accession>A0A9P4WTN9</accession>
<keyword evidence="1" id="KW-0479">Metal-binding</keyword>
<keyword evidence="5" id="KW-0804">Transcription</keyword>
<dbReference type="GO" id="GO:0003677">
    <property type="term" value="F:DNA binding"/>
    <property type="evidence" value="ECO:0007669"/>
    <property type="project" value="UniProtKB-KW"/>
</dbReference>